<dbReference type="InterPro" id="IPR006442">
    <property type="entry name" value="Antitoxin_Phd/YefM"/>
</dbReference>
<gene>
    <name evidence="3" type="ORF">D5H75_39845</name>
</gene>
<evidence type="ECO:0000313" key="4">
    <source>
        <dbReference type="Proteomes" id="UP000265768"/>
    </source>
</evidence>
<dbReference type="EMBL" id="QZEY01000032">
    <property type="protein sequence ID" value="RJL20201.1"/>
    <property type="molecule type" value="Genomic_DNA"/>
</dbReference>
<dbReference type="SUPFAM" id="SSF143120">
    <property type="entry name" value="YefM-like"/>
    <property type="match status" value="1"/>
</dbReference>
<dbReference type="NCBIfam" id="TIGR01552">
    <property type="entry name" value="phd_fam"/>
    <property type="match status" value="1"/>
</dbReference>
<comment type="caution">
    <text evidence="3">The sequence shown here is derived from an EMBL/GenBank/DDBJ whole genome shotgun (WGS) entry which is preliminary data.</text>
</comment>
<accession>A0A3A3ZYW4</accession>
<keyword evidence="4" id="KW-1185">Reference proteome</keyword>
<reference evidence="3 4" key="1">
    <citation type="submission" date="2018-09" db="EMBL/GenBank/DDBJ databases">
        <title>YIM 75507 draft genome.</title>
        <authorList>
            <person name="Tang S."/>
            <person name="Feng Y."/>
        </authorList>
    </citation>
    <scope>NUCLEOTIDE SEQUENCE [LARGE SCALE GENOMIC DNA]</scope>
    <source>
        <strain evidence="3 4">YIM 75507</strain>
    </source>
</reference>
<dbReference type="Gene3D" id="3.40.1620.10">
    <property type="entry name" value="YefM-like domain"/>
    <property type="match status" value="1"/>
</dbReference>
<sequence length="123" mass="13568">MLRTAGSAARTSARGSRPPLAQITPVSPYAAWVRGPLREVYVSYGTYMTRRVPLGEARQNWADVIGTVRYARQPAILTDRGRDAVAVVPVEWYERLVDWLTDPGGGDELRAFLAKDLGLDPTP</sequence>
<dbReference type="Proteomes" id="UP000265768">
    <property type="component" value="Unassembled WGS sequence"/>
</dbReference>
<organism evidence="3 4">
    <name type="scientific">Bailinhaonella thermotolerans</name>
    <dbReference type="NCBI Taxonomy" id="1070861"/>
    <lineage>
        <taxon>Bacteria</taxon>
        <taxon>Bacillati</taxon>
        <taxon>Actinomycetota</taxon>
        <taxon>Actinomycetes</taxon>
        <taxon>Streptosporangiales</taxon>
        <taxon>Streptosporangiaceae</taxon>
        <taxon>Bailinhaonella</taxon>
    </lineage>
</organism>
<evidence type="ECO:0000313" key="3">
    <source>
        <dbReference type="EMBL" id="RJL20201.1"/>
    </source>
</evidence>
<evidence type="ECO:0000256" key="2">
    <source>
        <dbReference type="RuleBase" id="RU362080"/>
    </source>
</evidence>
<comment type="similarity">
    <text evidence="1 2">Belongs to the phD/YefM antitoxin family.</text>
</comment>
<dbReference type="Pfam" id="PF02604">
    <property type="entry name" value="PhdYeFM_antitox"/>
    <property type="match status" value="1"/>
</dbReference>
<proteinExistence type="inferred from homology"/>
<dbReference type="AlphaFoldDB" id="A0A3A3ZYW4"/>
<comment type="function">
    <text evidence="2">Antitoxin component of a type II toxin-antitoxin (TA) system.</text>
</comment>
<dbReference type="InterPro" id="IPR036165">
    <property type="entry name" value="YefM-like_sf"/>
</dbReference>
<name>A0A3A3ZYW4_9ACTN</name>
<protein>
    <recommendedName>
        <fullName evidence="2">Antitoxin</fullName>
    </recommendedName>
</protein>
<evidence type="ECO:0000256" key="1">
    <source>
        <dbReference type="ARBA" id="ARBA00009981"/>
    </source>
</evidence>